<dbReference type="PROSITE" id="PS50084">
    <property type="entry name" value="KH_TYPE_1"/>
    <property type="match status" value="1"/>
</dbReference>
<evidence type="ECO:0000256" key="1">
    <source>
        <dbReference type="PROSITE-ProRule" id="PRU00117"/>
    </source>
</evidence>
<organism evidence="4 5">
    <name type="scientific">Dryococelus australis</name>
    <dbReference type="NCBI Taxonomy" id="614101"/>
    <lineage>
        <taxon>Eukaryota</taxon>
        <taxon>Metazoa</taxon>
        <taxon>Ecdysozoa</taxon>
        <taxon>Arthropoda</taxon>
        <taxon>Hexapoda</taxon>
        <taxon>Insecta</taxon>
        <taxon>Pterygota</taxon>
        <taxon>Neoptera</taxon>
        <taxon>Polyneoptera</taxon>
        <taxon>Phasmatodea</taxon>
        <taxon>Verophasmatodea</taxon>
        <taxon>Anareolatae</taxon>
        <taxon>Phasmatidae</taxon>
        <taxon>Eurycanthinae</taxon>
        <taxon>Dryococelus</taxon>
    </lineage>
</organism>
<feature type="region of interest" description="Disordered" evidence="2">
    <location>
        <begin position="383"/>
        <end position="425"/>
    </location>
</feature>
<evidence type="ECO:0000313" key="4">
    <source>
        <dbReference type="EMBL" id="KAJ8879929.1"/>
    </source>
</evidence>
<sequence length="723" mass="79439">MCYRLTGFLLLLAYLSKWREKMAPKPSYQLLIWSVPTVAFLLTCLWYRRKRKSSRSDPGGTVRADLTALTLKKSDPCVEPATKLSESQSESTRQVKANEKDAFPAAIDIRHTEVGSIEDLCRKTEIDSLVTSVQREDLYTPENHTDLKDKSFFHEEDFESLQTDACVKSEPVVLKCKEELEKNREASEESEEEVECKGKIEEESECSDKSNKEAIYTTENKVTECKETTLDCEIQELEHVASINDVQVLSEVLSDDISDKSVDISNFPEGQESDSATKPSSQTVFIPDSFSSEPLAEEKLCISSSDKCVVTNGAEPSCIKEDCESTALQSSLCESCNISDSALTKQHSEDSGEEATVRSVVNPSELGGEAGCVVSAGRTVMARKSSTDLPMERSADSDGAATHRESKLSVSEQRKNGAENVQVERDSANHSPADVMLGSPAISNYSDANSETTASHLGKQSSILGGFTSGFLHVGIMPDDADVQHHNGNSACLAHRSDEALGVRVLPVSLPRFLTLDAEFPRVGKESHHRIRSSARRHLKILTFADMTQTESKENALRSAARHLGKNITHSALSTPKDSGHFNTRFTCRCGVVAGTAHGSSDSGKGCSDMATPPPRTPASGSSLAGDVPSIYEFVLPQHLVGRLIGRFGTFVHQIKDKTNANIFIKKHPDTTKLKICAIEEEWLKERVPEKFFACTKIDFTAKEIQTRKCIEQRTSAPHFIES</sequence>
<protein>
    <recommendedName>
        <fullName evidence="3">K Homology domain-containing protein</fullName>
    </recommendedName>
</protein>
<dbReference type="Proteomes" id="UP001159363">
    <property type="component" value="Chromosome 6"/>
</dbReference>
<dbReference type="EMBL" id="JARBHB010000007">
    <property type="protein sequence ID" value="KAJ8879929.1"/>
    <property type="molecule type" value="Genomic_DNA"/>
</dbReference>
<keyword evidence="5" id="KW-1185">Reference proteome</keyword>
<feature type="compositionally biased region" description="Basic and acidic residues" evidence="2">
    <location>
        <begin position="390"/>
        <end position="425"/>
    </location>
</feature>
<feature type="region of interest" description="Disordered" evidence="2">
    <location>
        <begin position="597"/>
        <end position="623"/>
    </location>
</feature>
<feature type="domain" description="K Homology" evidence="3">
    <location>
        <begin position="632"/>
        <end position="671"/>
    </location>
</feature>
<name>A0ABQ9H6M2_9NEOP</name>
<evidence type="ECO:0000256" key="2">
    <source>
        <dbReference type="SAM" id="MobiDB-lite"/>
    </source>
</evidence>
<dbReference type="Pfam" id="PF00013">
    <property type="entry name" value="KH_1"/>
    <property type="match status" value="1"/>
</dbReference>
<evidence type="ECO:0000259" key="3">
    <source>
        <dbReference type="Pfam" id="PF00013"/>
    </source>
</evidence>
<dbReference type="InterPro" id="IPR004088">
    <property type="entry name" value="KH_dom_type_1"/>
</dbReference>
<dbReference type="InterPro" id="IPR036612">
    <property type="entry name" value="KH_dom_type_1_sf"/>
</dbReference>
<comment type="caution">
    <text evidence="4">The sequence shown here is derived from an EMBL/GenBank/DDBJ whole genome shotgun (WGS) entry which is preliminary data.</text>
</comment>
<dbReference type="Gene3D" id="3.30.1370.10">
    <property type="entry name" value="K Homology domain, type 1"/>
    <property type="match status" value="1"/>
</dbReference>
<gene>
    <name evidence="4" type="ORF">PR048_020550</name>
</gene>
<keyword evidence="1" id="KW-0694">RNA-binding</keyword>
<evidence type="ECO:0000313" key="5">
    <source>
        <dbReference type="Proteomes" id="UP001159363"/>
    </source>
</evidence>
<proteinExistence type="predicted"/>
<accession>A0ABQ9H6M2</accession>
<reference evidence="4 5" key="1">
    <citation type="submission" date="2023-02" db="EMBL/GenBank/DDBJ databases">
        <title>LHISI_Scaffold_Assembly.</title>
        <authorList>
            <person name="Stuart O.P."/>
            <person name="Cleave R."/>
            <person name="Magrath M.J.L."/>
            <person name="Mikheyev A.S."/>
        </authorList>
    </citation>
    <scope>NUCLEOTIDE SEQUENCE [LARGE SCALE GENOMIC DNA]</scope>
    <source>
        <strain evidence="4">Daus_M_001</strain>
        <tissue evidence="4">Leg muscle</tissue>
    </source>
</reference>
<dbReference type="SUPFAM" id="SSF54791">
    <property type="entry name" value="Eukaryotic type KH-domain (KH-domain type I)"/>
    <property type="match status" value="1"/>
</dbReference>